<dbReference type="SUPFAM" id="SSF102400">
    <property type="entry name" value="DNA polymerase III chi subunit"/>
    <property type="match status" value="1"/>
</dbReference>
<protein>
    <submittedName>
        <fullName evidence="1">DNA polymerase III subunit chi</fullName>
    </submittedName>
</protein>
<accession>A0A061JH33</accession>
<dbReference type="GO" id="GO:0003677">
    <property type="term" value="F:DNA binding"/>
    <property type="evidence" value="ECO:0007669"/>
    <property type="project" value="InterPro"/>
</dbReference>
<proteinExistence type="predicted"/>
<dbReference type="RefSeq" id="WP_024161322.1">
    <property type="nucleotide sequence ID" value="NZ_ARPM03000048.1"/>
</dbReference>
<name>A0A061JH33_9PROT</name>
<dbReference type="InterPro" id="IPR007459">
    <property type="entry name" value="DNA_pol3_chi"/>
</dbReference>
<evidence type="ECO:0000313" key="1">
    <source>
        <dbReference type="EMBL" id="ETZ05440.1"/>
    </source>
</evidence>
<organism evidence="1 2">
    <name type="scientific">Holospora undulata HU1</name>
    <dbReference type="NCBI Taxonomy" id="1321371"/>
    <lineage>
        <taxon>Bacteria</taxon>
        <taxon>Pseudomonadati</taxon>
        <taxon>Pseudomonadota</taxon>
        <taxon>Alphaproteobacteria</taxon>
        <taxon>Holosporales</taxon>
        <taxon>Holosporaceae</taxon>
        <taxon>Holospora</taxon>
    </lineage>
</organism>
<dbReference type="GO" id="GO:0006260">
    <property type="term" value="P:DNA replication"/>
    <property type="evidence" value="ECO:0007669"/>
    <property type="project" value="InterPro"/>
</dbReference>
<gene>
    <name evidence="1" type="ORF">K737_300121</name>
</gene>
<dbReference type="AlphaFoldDB" id="A0A061JH33"/>
<dbReference type="InterPro" id="IPR036768">
    <property type="entry name" value="PolIII_chi_sf"/>
</dbReference>
<dbReference type="Proteomes" id="UP000026922">
    <property type="component" value="Unassembled WGS sequence"/>
</dbReference>
<dbReference type="Pfam" id="PF04364">
    <property type="entry name" value="DNA_pol3_chi"/>
    <property type="match status" value="1"/>
</dbReference>
<keyword evidence="2" id="KW-1185">Reference proteome</keyword>
<reference evidence="1 2" key="1">
    <citation type="journal article" date="2013" name="Genome Announc.">
        <title>Draft Genome Sequence of Holospora undulata Strain HU1, a Micronucleus-Specific Symbiont of the Ciliate Paramecium caudatum.</title>
        <authorList>
            <person name="Dohra H."/>
            <person name="Suzuki H."/>
            <person name="Suzuki T."/>
            <person name="Tanaka K."/>
            <person name="Fujishima M."/>
        </authorList>
    </citation>
    <scope>NUCLEOTIDE SEQUENCE [LARGE SCALE GENOMIC DNA]</scope>
    <source>
        <strain evidence="1 2">HU1</strain>
    </source>
</reference>
<dbReference type="EMBL" id="ARPM03000048">
    <property type="protein sequence ID" value="ETZ05440.1"/>
    <property type="molecule type" value="Genomic_DNA"/>
</dbReference>
<dbReference type="GO" id="GO:0003887">
    <property type="term" value="F:DNA-directed DNA polymerase activity"/>
    <property type="evidence" value="ECO:0007669"/>
    <property type="project" value="InterPro"/>
</dbReference>
<dbReference type="Gene3D" id="3.40.50.10110">
    <property type="entry name" value="DNA polymerase III subunit chi"/>
    <property type="match status" value="1"/>
</dbReference>
<evidence type="ECO:0000313" key="2">
    <source>
        <dbReference type="Proteomes" id="UP000026922"/>
    </source>
</evidence>
<comment type="caution">
    <text evidence="1">The sequence shown here is derived from an EMBL/GenBank/DDBJ whole genome shotgun (WGS) entry which is preliminary data.</text>
</comment>
<sequence>MYWCNTLQPKEKVLPHVVEKILAQRKRCSILNQSIPEIELWDDRLWTFSSKSFLAHGNELKDENPEDHPVWITQECANRNHSQYGIFTNCVNTDVVDIDAFSCWIWMLETEEIQAFEHAVLFSKSRKWKESWIWKYHNKQWEKEEWITSSSE</sequence>